<evidence type="ECO:0000256" key="1">
    <source>
        <dbReference type="SAM" id="MobiDB-lite"/>
    </source>
</evidence>
<dbReference type="Gene3D" id="3.40.50.1820">
    <property type="entry name" value="alpha/beta hydrolase"/>
    <property type="match status" value="1"/>
</dbReference>
<evidence type="ECO:0000313" key="4">
    <source>
        <dbReference type="EMBL" id="GAA4475406.1"/>
    </source>
</evidence>
<feature type="region of interest" description="Disordered" evidence="1">
    <location>
        <begin position="18"/>
        <end position="41"/>
    </location>
</feature>
<feature type="signal peptide" evidence="2">
    <location>
        <begin position="1"/>
        <end position="17"/>
    </location>
</feature>
<dbReference type="PANTHER" id="PTHR43798">
    <property type="entry name" value="MONOACYLGLYCEROL LIPASE"/>
    <property type="match status" value="1"/>
</dbReference>
<dbReference type="PROSITE" id="PS51257">
    <property type="entry name" value="PROKAR_LIPOPROTEIN"/>
    <property type="match status" value="1"/>
</dbReference>
<keyword evidence="2" id="KW-0732">Signal</keyword>
<dbReference type="InterPro" id="IPR050266">
    <property type="entry name" value="AB_hydrolase_sf"/>
</dbReference>
<keyword evidence="4" id="KW-0378">Hydrolase</keyword>
<dbReference type="Pfam" id="PF00561">
    <property type="entry name" value="Abhydrolase_1"/>
    <property type="match status" value="1"/>
</dbReference>
<protein>
    <submittedName>
        <fullName evidence="4">Alpha/beta hydrolase</fullName>
    </submittedName>
</protein>
<accession>A0ABP8NZC9</accession>
<dbReference type="GO" id="GO:0016787">
    <property type="term" value="F:hydrolase activity"/>
    <property type="evidence" value="ECO:0007669"/>
    <property type="project" value="UniProtKB-KW"/>
</dbReference>
<feature type="domain" description="AB hydrolase-1" evidence="3">
    <location>
        <begin position="121"/>
        <end position="227"/>
    </location>
</feature>
<dbReference type="PANTHER" id="PTHR43798:SF5">
    <property type="entry name" value="MONOACYLGLYCEROL LIPASE ABHD6"/>
    <property type="match status" value="1"/>
</dbReference>
<proteinExistence type="predicted"/>
<comment type="caution">
    <text evidence="4">The sequence shown here is derived from an EMBL/GenBank/DDBJ whole genome shotgun (WGS) entry which is preliminary data.</text>
</comment>
<dbReference type="InterPro" id="IPR029058">
    <property type="entry name" value="AB_hydrolase_fold"/>
</dbReference>
<dbReference type="Proteomes" id="UP001501183">
    <property type="component" value="Unassembled WGS sequence"/>
</dbReference>
<gene>
    <name evidence="4" type="ORF">GCM10023094_12840</name>
</gene>
<name>A0ABP8NZC9_9NOCA</name>
<evidence type="ECO:0000256" key="2">
    <source>
        <dbReference type="SAM" id="SignalP"/>
    </source>
</evidence>
<dbReference type="EMBL" id="BAABFB010000028">
    <property type="protein sequence ID" value="GAA4475406.1"/>
    <property type="molecule type" value="Genomic_DNA"/>
</dbReference>
<dbReference type="InterPro" id="IPR000073">
    <property type="entry name" value="AB_hydrolase_1"/>
</dbReference>
<dbReference type="RefSeq" id="WP_345342951.1">
    <property type="nucleotide sequence ID" value="NZ_BAABFB010000028.1"/>
</dbReference>
<organism evidence="4 5">
    <name type="scientific">Rhodococcus olei</name>
    <dbReference type="NCBI Taxonomy" id="2161675"/>
    <lineage>
        <taxon>Bacteria</taxon>
        <taxon>Bacillati</taxon>
        <taxon>Actinomycetota</taxon>
        <taxon>Actinomycetes</taxon>
        <taxon>Mycobacteriales</taxon>
        <taxon>Nocardiaceae</taxon>
        <taxon>Rhodococcus</taxon>
    </lineage>
</organism>
<feature type="chain" id="PRO_5047439249" evidence="2">
    <location>
        <begin position="18"/>
        <end position="333"/>
    </location>
</feature>
<keyword evidence="5" id="KW-1185">Reference proteome</keyword>
<sequence length="333" mass="34409">MRLKVAVALLALSLATAGCSGGESGTPASSTAGHAGRATTITPGGNADFAGLVDIGGGRKIYVECAGAGSPTVVLVAGKGNGAHDGWGEVLDPTDPVRQSPDDQVALGEGNLGPSDTAVFPSVAKFTRVCAYSRPGTGLDDPQTSTPVPQPHRVADAVADLHAALGAAGESGPYVLVGHSYGGLIVRLFASMYPREVSGLVMEDVVSEFETETTTPDEFANWDKLNSTTDGTHEAVLLIDAIDEIRAAPAMPDVPAVVLSSDKPPNRQAIEAQSKEFGALPTFGAWLAAHDLLTKFLRAEHITGTNSGHNIEVYQPKLVTDAIHTVVDQARGK</sequence>
<evidence type="ECO:0000259" key="3">
    <source>
        <dbReference type="Pfam" id="PF00561"/>
    </source>
</evidence>
<reference evidence="5" key="1">
    <citation type="journal article" date="2019" name="Int. J. Syst. Evol. Microbiol.">
        <title>The Global Catalogue of Microorganisms (GCM) 10K type strain sequencing project: providing services to taxonomists for standard genome sequencing and annotation.</title>
        <authorList>
            <consortium name="The Broad Institute Genomics Platform"/>
            <consortium name="The Broad Institute Genome Sequencing Center for Infectious Disease"/>
            <person name="Wu L."/>
            <person name="Ma J."/>
        </authorList>
    </citation>
    <scope>NUCLEOTIDE SEQUENCE [LARGE SCALE GENOMIC DNA]</scope>
    <source>
        <strain evidence="5">JCM 32206</strain>
    </source>
</reference>
<evidence type="ECO:0000313" key="5">
    <source>
        <dbReference type="Proteomes" id="UP001501183"/>
    </source>
</evidence>
<dbReference type="SUPFAM" id="SSF53474">
    <property type="entry name" value="alpha/beta-Hydrolases"/>
    <property type="match status" value="1"/>
</dbReference>